<feature type="region of interest" description="Disordered" evidence="1">
    <location>
        <begin position="191"/>
        <end position="219"/>
    </location>
</feature>
<accession>V2X281</accession>
<evidence type="ECO:0000256" key="1">
    <source>
        <dbReference type="SAM" id="MobiDB-lite"/>
    </source>
</evidence>
<feature type="compositionally biased region" description="Low complexity" evidence="1">
    <location>
        <begin position="64"/>
        <end position="79"/>
    </location>
</feature>
<proteinExistence type="predicted"/>
<reference evidence="2 3" key="1">
    <citation type="journal article" date="2014" name="BMC Genomics">
        <title>Genome and secretome analysis of the hemibiotrophic fungal pathogen, Moniliophthora roreri, which causes frosty pod rot disease of cacao: mechanisms of the biotrophic and necrotrophic phases.</title>
        <authorList>
            <person name="Meinhardt L.W."/>
            <person name="Costa G.G.L."/>
            <person name="Thomazella D.P.T."/>
            <person name="Teixeira P.J.P.L."/>
            <person name="Carazzolle M.F."/>
            <person name="Schuster S.C."/>
            <person name="Carlson J.E."/>
            <person name="Guiltinan M.J."/>
            <person name="Mieczkowski P."/>
            <person name="Farmer A."/>
            <person name="Ramaraj T."/>
            <person name="Crozier J."/>
            <person name="Davis R.E."/>
            <person name="Shao J."/>
            <person name="Melnick R.L."/>
            <person name="Pereira G.A.G."/>
            <person name="Bailey B.A."/>
        </authorList>
    </citation>
    <scope>NUCLEOTIDE SEQUENCE [LARGE SCALE GENOMIC DNA]</scope>
    <source>
        <strain evidence="2 3">MCA 2997</strain>
    </source>
</reference>
<gene>
    <name evidence="2" type="ORF">Moror_10883</name>
</gene>
<evidence type="ECO:0000313" key="3">
    <source>
        <dbReference type="Proteomes" id="UP000017559"/>
    </source>
</evidence>
<dbReference type="EMBL" id="AWSO01000721">
    <property type="protein sequence ID" value="ESK87932.1"/>
    <property type="molecule type" value="Genomic_DNA"/>
</dbReference>
<dbReference type="Proteomes" id="UP000017559">
    <property type="component" value="Unassembled WGS sequence"/>
</dbReference>
<name>V2X281_MONRO</name>
<dbReference type="HOGENOM" id="CLU_1261816_0_0_1"/>
<dbReference type="AlphaFoldDB" id="V2X281"/>
<comment type="caution">
    <text evidence="2">The sequence shown here is derived from an EMBL/GenBank/DDBJ whole genome shotgun (WGS) entry which is preliminary data.</text>
</comment>
<evidence type="ECO:0000313" key="2">
    <source>
        <dbReference type="EMBL" id="ESK87932.1"/>
    </source>
</evidence>
<organism evidence="2 3">
    <name type="scientific">Moniliophthora roreri (strain MCA 2997)</name>
    <name type="common">Cocoa frosty pod rot fungus</name>
    <name type="synonym">Crinipellis roreri</name>
    <dbReference type="NCBI Taxonomy" id="1381753"/>
    <lineage>
        <taxon>Eukaryota</taxon>
        <taxon>Fungi</taxon>
        <taxon>Dikarya</taxon>
        <taxon>Basidiomycota</taxon>
        <taxon>Agaricomycotina</taxon>
        <taxon>Agaricomycetes</taxon>
        <taxon>Agaricomycetidae</taxon>
        <taxon>Agaricales</taxon>
        <taxon>Marasmiineae</taxon>
        <taxon>Marasmiaceae</taxon>
        <taxon>Moniliophthora</taxon>
    </lineage>
</organism>
<feature type="region of interest" description="Disordered" evidence="1">
    <location>
        <begin position="58"/>
        <end position="92"/>
    </location>
</feature>
<keyword evidence="3" id="KW-1185">Reference proteome</keyword>
<sequence>MDSNNSSRLNCIRLKPVHQWELAEAYGLPPDASLLDIFNLANTSFYILSYCRVDDDSEPKQPTSSSVAGAPGSGSAAPVDTSTTSLQAAPETGNSTLATITEKKPHVNWTSQGLVALVWVEDVVEKVNALGHLKGATGPSLRKCMDNMINAHKNGKHYDTTHTMTDSDRITVGTLLEKIVAAKEKYEYMTEDRKKKQRKKEVEDMAGENAIRVNSMQPR</sequence>
<feature type="compositionally biased region" description="Polar residues" evidence="1">
    <location>
        <begin position="80"/>
        <end position="92"/>
    </location>
</feature>
<protein>
    <submittedName>
        <fullName evidence="2">Uncharacterized protein</fullName>
    </submittedName>
</protein>
<dbReference type="KEGG" id="mrr:Moror_10883"/>